<proteinExistence type="predicted"/>
<organism evidence="1 2">
    <name type="scientific">Streptococcus salivarius</name>
    <dbReference type="NCBI Taxonomy" id="1304"/>
    <lineage>
        <taxon>Bacteria</taxon>
        <taxon>Bacillati</taxon>
        <taxon>Bacillota</taxon>
        <taxon>Bacilli</taxon>
        <taxon>Lactobacillales</taxon>
        <taxon>Streptococcaceae</taxon>
        <taxon>Streptococcus</taxon>
    </lineage>
</organism>
<dbReference type="EMBL" id="CP040804">
    <property type="protein sequence ID" value="QEM31959.1"/>
    <property type="molecule type" value="Genomic_DNA"/>
</dbReference>
<sequence length="172" mass="20007">MEFKDFKQRLDELSRTLPSQYRDENREGVQALIPYGTAYIQFEMYLGECPNLYMVVKGQKVLERLYDYIIEAWEDDNLDYNEPNLEFSENNTVIRMSVLISNSGLLKPRTANRLKQACDQLECLLVDVDEGGAVLLNYDADEFLFNNKYVHPEGLADDPVFANCNIMLERKQ</sequence>
<evidence type="ECO:0000313" key="1">
    <source>
        <dbReference type="EMBL" id="QEM31959.1"/>
    </source>
</evidence>
<dbReference type="Proteomes" id="UP000322622">
    <property type="component" value="Chromosome"/>
</dbReference>
<reference evidence="1 2" key="1">
    <citation type="submission" date="2019-06" db="EMBL/GenBank/DDBJ databases">
        <title>Complete genome sequence of Streptococcus salivarius LAB813.</title>
        <authorList>
            <person name="Levesque C.M."/>
            <person name="Gong S.-G."/>
            <person name="Dufour D."/>
            <person name="Barbour A."/>
        </authorList>
    </citation>
    <scope>NUCLEOTIDE SEQUENCE [LARGE SCALE GENOMIC DNA]</scope>
    <source>
        <strain evidence="1 2">LAB813</strain>
    </source>
</reference>
<dbReference type="AlphaFoldDB" id="A0AB37CJS5"/>
<gene>
    <name evidence="1" type="ORF">FHI56_03290</name>
</gene>
<name>A0AB37CJS5_STRSL</name>
<evidence type="ECO:0000313" key="2">
    <source>
        <dbReference type="Proteomes" id="UP000322622"/>
    </source>
</evidence>
<dbReference type="RefSeq" id="WP_149561161.1">
    <property type="nucleotide sequence ID" value="NZ_CP040804.1"/>
</dbReference>
<protein>
    <submittedName>
        <fullName evidence="1">Uncharacterized protein</fullName>
    </submittedName>
</protein>
<accession>A0AB37CJS5</accession>